<accession>A0A3B3CH22</accession>
<reference evidence="2" key="2">
    <citation type="submission" date="2025-09" db="UniProtKB">
        <authorList>
            <consortium name="Ensembl"/>
        </authorList>
    </citation>
    <scope>IDENTIFICATION</scope>
</reference>
<reference evidence="2" key="1">
    <citation type="submission" date="2025-08" db="UniProtKB">
        <authorList>
            <consortium name="Ensembl"/>
        </authorList>
    </citation>
    <scope>IDENTIFICATION</scope>
</reference>
<dbReference type="Pfam" id="PF07707">
    <property type="entry name" value="BACK"/>
    <property type="match status" value="1"/>
</dbReference>
<feature type="domain" description="BTB" evidence="1">
    <location>
        <begin position="173"/>
        <end position="241"/>
    </location>
</feature>
<dbReference type="Pfam" id="PF00651">
    <property type="entry name" value="BTB"/>
    <property type="match status" value="1"/>
</dbReference>
<organism evidence="2 3">
    <name type="scientific">Oryzias melastigma</name>
    <name type="common">Marine medaka</name>
    <dbReference type="NCBI Taxonomy" id="30732"/>
    <lineage>
        <taxon>Eukaryota</taxon>
        <taxon>Metazoa</taxon>
        <taxon>Chordata</taxon>
        <taxon>Craniata</taxon>
        <taxon>Vertebrata</taxon>
        <taxon>Euteleostomi</taxon>
        <taxon>Actinopterygii</taxon>
        <taxon>Neopterygii</taxon>
        <taxon>Teleostei</taxon>
        <taxon>Neoteleostei</taxon>
        <taxon>Acanthomorphata</taxon>
        <taxon>Ovalentaria</taxon>
        <taxon>Atherinomorphae</taxon>
        <taxon>Beloniformes</taxon>
        <taxon>Adrianichthyidae</taxon>
        <taxon>Oryziinae</taxon>
        <taxon>Oryzias</taxon>
    </lineage>
</organism>
<dbReference type="Ensembl" id="ENSOMET00000025151.1">
    <property type="protein sequence ID" value="ENSOMEP00000016625.1"/>
    <property type="gene ID" value="ENSOMEG00000018282.1"/>
</dbReference>
<evidence type="ECO:0000259" key="1">
    <source>
        <dbReference type="PROSITE" id="PS50097"/>
    </source>
</evidence>
<dbReference type="SMART" id="SM00225">
    <property type="entry name" value="BTB"/>
    <property type="match status" value="2"/>
</dbReference>
<dbReference type="InterPro" id="IPR011705">
    <property type="entry name" value="BACK"/>
</dbReference>
<dbReference type="InterPro" id="IPR000210">
    <property type="entry name" value="BTB/POZ_dom"/>
</dbReference>
<protein>
    <recommendedName>
        <fullName evidence="1">BTB domain-containing protein</fullName>
    </recommendedName>
</protein>
<sequence length="322" mass="36523">MLRMQDAWRTFRPHLHEEAVHSEAFVPKDSDLLWYVLPSHPQSLFSRLQALREEGLLLDCTFDVQGSIFRAHRLLLAASSQTPQMFFPCKQNPQSEAEETSHCLTPLGLRAALKFAYCGQVDLGGEEVLDTCQHLNFERLREKCKSGVTTSAEKETAKTLENIKNMWDRGEGCDITIRAETGESYPAHRLVLAAGGDYFRALLCGGLRESREDVVWLRGISGWVLESILHFFYTGRLWLDWSRIWELTTALLQFQLEGALSLCTDFLRERMDEGSCADVLVLAETHGLVQLGQAAEEYVLTHFQKVSAEESFRAVPLVLLSR</sequence>
<dbReference type="PANTHER" id="PTHR45632">
    <property type="entry name" value="LD33804P"/>
    <property type="match status" value="1"/>
</dbReference>
<feature type="domain" description="BTB" evidence="1">
    <location>
        <begin position="58"/>
        <end position="125"/>
    </location>
</feature>
<dbReference type="PROSITE" id="PS50097">
    <property type="entry name" value="BTB"/>
    <property type="match status" value="2"/>
</dbReference>
<dbReference type="SUPFAM" id="SSF54695">
    <property type="entry name" value="POZ domain"/>
    <property type="match status" value="2"/>
</dbReference>
<keyword evidence="3" id="KW-1185">Reference proteome</keyword>
<dbReference type="Pfam" id="PF21536">
    <property type="entry name" value="BTB_KLHL33"/>
    <property type="match status" value="1"/>
</dbReference>
<name>A0A3B3CH22_ORYME</name>
<evidence type="ECO:0000313" key="3">
    <source>
        <dbReference type="Proteomes" id="UP000261560"/>
    </source>
</evidence>
<dbReference type="AlphaFoldDB" id="A0A3B3CH22"/>
<dbReference type="Gene3D" id="3.30.710.10">
    <property type="entry name" value="Potassium Channel Kv1.1, Chain A"/>
    <property type="match status" value="2"/>
</dbReference>
<dbReference type="Gene3D" id="1.25.40.420">
    <property type="match status" value="1"/>
</dbReference>
<dbReference type="InterPro" id="IPR011333">
    <property type="entry name" value="SKP1/BTB/POZ_sf"/>
</dbReference>
<dbReference type="GeneTree" id="ENSGT00940000164143"/>
<dbReference type="PANTHER" id="PTHR45632:SF14">
    <property type="entry name" value="KELCH-LIKE PROTEIN 33"/>
    <property type="match status" value="1"/>
</dbReference>
<evidence type="ECO:0000313" key="2">
    <source>
        <dbReference type="Ensembl" id="ENSOMEP00000016625.1"/>
    </source>
</evidence>
<dbReference type="Proteomes" id="UP000261560">
    <property type="component" value="Unplaced"/>
</dbReference>
<proteinExistence type="predicted"/>